<name>A0ABN8SFA9_9CNID</name>
<sequence>TIEHSPFESSDETATPGRVLVLYPSEKHTYDKQTGPFQPVRLIVNVDRSWSLQCPVYEHMIIKSGKLQETANGAIVDLAKNLLCSNQTLCPGFLEDVEALGYEPKNIRIMAGPVRSMHSKRCKIWHIPPRLTKERLNASDPRWKRVCLECLDATRYVKNQVKKKKNLDETTKLKRQTPSSHFPWRYLSPGSKTKRARNIRQQRSRLSKQVQRFYKRTKIELPGEQSKELCNLIQAIEGSETGQRELKKITAEGNKLEGKGGLKAGDCISEVWQKDRASFFKDQQSNVTGKKGNRWSLSTIRVALAVYNRSPSAYEALRNLTILQLPRTKVLKNVLKDGAEQPGIDKNYFQSQQAKYKEYQEQRESGGHPQPLGIGVMMWDEVKVNLETCIHPFVFQIQMKVAWNLKGGSISGFTMAPDELPVLDDVYTSAIQSGCHKTSYIVQFLWRDLTSGYDMIGPYFPVSSSVDSNILQEFFLLSLKAFSNYGFKVSIVLCDGASSNLTLLKLLCGSPRATLPVNEDADDLRGRYFANMSFVNPEDPSGNPIFAMICPSHQLKNMIAASYSSRPTGSKKLTLEGRQFGWETIEKIYDQEMKRAETGRSRKVPGLKYAFVYRDNWTRLNVKPAKIMQQRYMISAVKDLSEEPNQDRSKPVASYLEACNLIFENGLLSRRRINSLNSPVIQNIKKGMDFFEKWCRSHEETIYPDNTKKSRQTKFLAWQTWDLLRVVVHGFLLFCAWFFTYVSPDGRYFISLLRINGSALESIFSVLKHTSGGNLSAIAYSPALGRLINRKDLVVNQHSEKGYRDQILNVDGQSITADNQISVKCTNVSRSLCQFSFPSTIAQSSLGGRQGSNACTIIAVRFGDYAMMHKLDISLLWGQLPQLWITLFVNAICDGNHIYDDHFGDTAVYLDVEDVVQASGTECNVQSVSAIFGFNNANGFADLAAHLGNVLQPSYGVLIANDKSVGILVQANGLCALIDSHVHNNSGAVILMADCPSNLITAYSRLLLDQNLVLNIGIFTWVHYLSA</sequence>
<dbReference type="EMBL" id="CALNXK010000675">
    <property type="protein sequence ID" value="CAH3189027.1"/>
    <property type="molecule type" value="Genomic_DNA"/>
</dbReference>
<organism evidence="1 2">
    <name type="scientific">Porites lobata</name>
    <dbReference type="NCBI Taxonomy" id="104759"/>
    <lineage>
        <taxon>Eukaryota</taxon>
        <taxon>Metazoa</taxon>
        <taxon>Cnidaria</taxon>
        <taxon>Anthozoa</taxon>
        <taxon>Hexacorallia</taxon>
        <taxon>Scleractinia</taxon>
        <taxon>Fungiina</taxon>
        <taxon>Poritidae</taxon>
        <taxon>Porites</taxon>
    </lineage>
</organism>
<protein>
    <submittedName>
        <fullName evidence="1">Uncharacterized protein</fullName>
    </submittedName>
</protein>
<evidence type="ECO:0000313" key="1">
    <source>
        <dbReference type="EMBL" id="CAH3189027.1"/>
    </source>
</evidence>
<feature type="non-terminal residue" evidence="1">
    <location>
        <position position="1"/>
    </location>
</feature>
<dbReference type="Proteomes" id="UP001159405">
    <property type="component" value="Unassembled WGS sequence"/>
</dbReference>
<accession>A0ABN8SFA9</accession>
<keyword evidence="2" id="KW-1185">Reference proteome</keyword>
<proteinExistence type="predicted"/>
<reference evidence="1 2" key="1">
    <citation type="submission" date="2022-05" db="EMBL/GenBank/DDBJ databases">
        <authorList>
            <consortium name="Genoscope - CEA"/>
            <person name="William W."/>
        </authorList>
    </citation>
    <scope>NUCLEOTIDE SEQUENCE [LARGE SCALE GENOMIC DNA]</scope>
</reference>
<evidence type="ECO:0000313" key="2">
    <source>
        <dbReference type="Proteomes" id="UP001159405"/>
    </source>
</evidence>
<comment type="caution">
    <text evidence="1">The sequence shown here is derived from an EMBL/GenBank/DDBJ whole genome shotgun (WGS) entry which is preliminary data.</text>
</comment>
<gene>
    <name evidence="1" type="ORF">PLOB_00042114</name>
</gene>